<gene>
    <name evidence="1" type="ORF">VNN45_06625</name>
</gene>
<accession>A0ABZ2SEG6</accession>
<dbReference type="Proteomes" id="UP001456368">
    <property type="component" value="Chromosome"/>
</dbReference>
<organism evidence="1 2">
    <name type="scientific">Lactococcus petauri</name>
    <dbReference type="NCBI Taxonomy" id="1940789"/>
    <lineage>
        <taxon>Bacteria</taxon>
        <taxon>Bacillati</taxon>
        <taxon>Bacillota</taxon>
        <taxon>Bacilli</taxon>
        <taxon>Lactobacillales</taxon>
        <taxon>Streptococcaceae</taxon>
        <taxon>Lactococcus</taxon>
    </lineage>
</organism>
<keyword evidence="2" id="KW-1185">Reference proteome</keyword>
<proteinExistence type="predicted"/>
<protein>
    <submittedName>
        <fullName evidence="1">Uncharacterized protein</fullName>
    </submittedName>
</protein>
<dbReference type="EMBL" id="CP141698">
    <property type="protein sequence ID" value="WYC66558.1"/>
    <property type="molecule type" value="Genomic_DNA"/>
</dbReference>
<dbReference type="RefSeq" id="WP_276417036.1">
    <property type="nucleotide sequence ID" value="NZ_CP141697.1"/>
</dbReference>
<reference evidence="1 2" key="1">
    <citation type="submission" date="2023-12" db="EMBL/GenBank/DDBJ databases">
        <title>Redefining Piscine Lactococcosis.</title>
        <authorList>
            <person name="Heckman T.I."/>
            <person name="Yazdi Z."/>
            <person name="Older C.E."/>
            <person name="Griffin M.J."/>
            <person name="Waldbieser G.C."/>
            <person name="Chow A.M."/>
            <person name="Medina Silva I."/>
            <person name="Anenson K.M."/>
            <person name="Garcia J.C."/>
            <person name="LaFrentz B.R."/>
            <person name="Slavic D."/>
            <person name="Toohey-Kurth K.L."/>
            <person name="Yant P."/>
            <person name="Fritz H.M."/>
            <person name="Henderson E."/>
            <person name="McDowall R."/>
            <person name="Cai H."/>
            <person name="Adikson M."/>
            <person name="Soto E."/>
        </authorList>
    </citation>
    <scope>NUCLEOTIDE SEQUENCE [LARGE SCALE GENOMIC DNA]</scope>
    <source>
        <strain evidence="1 2">R21-91A</strain>
    </source>
</reference>
<evidence type="ECO:0000313" key="2">
    <source>
        <dbReference type="Proteomes" id="UP001456368"/>
    </source>
</evidence>
<sequence length="81" mass="9317">MLLELLDDNEILDEVNAMAYNFSAQHSTAQHSTAQHSTAQHSTGGNFLFFFAYIKTSCKNGRFFRIRSLFNKKKVKRGEEK</sequence>
<name>A0ABZ2SEG6_9LACT</name>
<evidence type="ECO:0000313" key="1">
    <source>
        <dbReference type="EMBL" id="WYC66558.1"/>
    </source>
</evidence>